<evidence type="ECO:0000313" key="14">
    <source>
        <dbReference type="Proteomes" id="UP000567246"/>
    </source>
</evidence>
<comment type="caution">
    <text evidence="10">Lacks conserved residue(s) required for the propagation of feature annotation.</text>
</comment>
<comment type="catalytic activity">
    <reaction evidence="10">
        <text>L-citrulline + L-aspartate + ATP = 2-(N(omega)-L-arginino)succinate + AMP + diphosphate + H(+)</text>
        <dbReference type="Rhea" id="RHEA:10932"/>
        <dbReference type="ChEBI" id="CHEBI:15378"/>
        <dbReference type="ChEBI" id="CHEBI:29991"/>
        <dbReference type="ChEBI" id="CHEBI:30616"/>
        <dbReference type="ChEBI" id="CHEBI:33019"/>
        <dbReference type="ChEBI" id="CHEBI:57472"/>
        <dbReference type="ChEBI" id="CHEBI:57743"/>
        <dbReference type="ChEBI" id="CHEBI:456215"/>
        <dbReference type="EC" id="6.3.4.5"/>
    </reaction>
</comment>
<dbReference type="RefSeq" id="WP_017488686.1">
    <property type="nucleotide sequence ID" value="NZ_BAABAG010000010.1"/>
</dbReference>
<keyword evidence="9 10" id="KW-0067">ATP-binding</keyword>
<keyword evidence="14" id="KW-1185">Reference proteome</keyword>
<feature type="binding site" evidence="10">
    <location>
        <position position="127"/>
    </location>
    <ligand>
        <name>L-citrulline</name>
        <dbReference type="ChEBI" id="CHEBI:57743"/>
    </ligand>
</feature>
<feature type="domain" description="Arginosuccinate synthase-like N-terminal" evidence="11">
    <location>
        <begin position="4"/>
        <end position="165"/>
    </location>
</feature>
<comment type="subcellular location">
    <subcellularLocation>
        <location evidence="10">Cytoplasm</location>
    </subcellularLocation>
</comment>
<dbReference type="InterPro" id="IPR048267">
    <property type="entry name" value="Arginosuc_syn_N"/>
</dbReference>
<dbReference type="UniPathway" id="UPA00068">
    <property type="reaction ID" value="UER00113"/>
</dbReference>
<dbReference type="GO" id="GO:0006526">
    <property type="term" value="P:L-arginine biosynthetic process"/>
    <property type="evidence" value="ECO:0007669"/>
    <property type="project" value="UniProtKB-UniRule"/>
</dbReference>
<dbReference type="SUPFAM" id="SSF52402">
    <property type="entry name" value="Adenine nucleotide alpha hydrolases-like"/>
    <property type="match status" value="1"/>
</dbReference>
<keyword evidence="8 10" id="KW-0547">Nucleotide-binding</keyword>
<dbReference type="InterPro" id="IPR023434">
    <property type="entry name" value="Arginosuc_synth_type_1_subfam"/>
</dbReference>
<evidence type="ECO:0000256" key="8">
    <source>
        <dbReference type="ARBA" id="ARBA00022741"/>
    </source>
</evidence>
<protein>
    <recommendedName>
        <fullName evidence="3 10">Argininosuccinate synthase</fullName>
        <ecNumber evidence="3 10">6.3.4.5</ecNumber>
    </recommendedName>
    <alternativeName>
        <fullName evidence="10">Citrulline--aspartate ligase</fullName>
    </alternativeName>
</protein>
<name>A0A4Y8ZIW2_9MICC</name>
<dbReference type="GO" id="GO:0000053">
    <property type="term" value="P:argininosuccinate metabolic process"/>
    <property type="evidence" value="ECO:0007669"/>
    <property type="project" value="TreeGrafter"/>
</dbReference>
<dbReference type="SUPFAM" id="SSF69864">
    <property type="entry name" value="Argininosuccinate synthetase, C-terminal domain"/>
    <property type="match status" value="1"/>
</dbReference>
<dbReference type="HAMAP" id="MF_00005">
    <property type="entry name" value="Arg_succ_synth_type1"/>
    <property type="match status" value="1"/>
</dbReference>
<dbReference type="PROSITE" id="PS00565">
    <property type="entry name" value="ARGININOSUCCIN_SYN_2"/>
    <property type="match status" value="1"/>
</dbReference>
<evidence type="ECO:0000256" key="6">
    <source>
        <dbReference type="ARBA" id="ARBA00022598"/>
    </source>
</evidence>
<dbReference type="NCBIfam" id="NF001770">
    <property type="entry name" value="PRK00509.1"/>
    <property type="match status" value="1"/>
</dbReference>
<dbReference type="EMBL" id="JACHMW010000001">
    <property type="protein sequence ID" value="MBB5847867.1"/>
    <property type="molecule type" value="Genomic_DNA"/>
</dbReference>
<evidence type="ECO:0000259" key="11">
    <source>
        <dbReference type="Pfam" id="PF00764"/>
    </source>
</evidence>
<feature type="binding site" evidence="10">
    <location>
        <position position="124"/>
    </location>
    <ligand>
        <name>L-aspartate</name>
        <dbReference type="ChEBI" id="CHEBI:29991"/>
    </ligand>
</feature>
<dbReference type="PROSITE" id="PS00564">
    <property type="entry name" value="ARGININOSUCCIN_SYN_1"/>
    <property type="match status" value="1"/>
</dbReference>
<sequence>MKERIILAYSGGLDTSVAIGWIAEATGAEVVAVAVDVGQGGESLETIRQRALDCGAVEAYVADARDEFAEQYCMPTLKANALYMDAYPLVSAISRPVISRHLVAAARQFGASTVAHGCTGKGNDQVRFEVSIQTLGPDLKCIAPVRDLALTRDKAIDYAERNELPIVTTKKNPFSIDQNVWGRAVETGFLEDIWNGPTKDVYDYTDDPAFSPAPDVVTIAFERGVPTALDGRALSSLEIIEELNRRAGAQGVGRIDIVEDRLVGIKSREIYEAPGAMALIAAHRELENVTLEREQARFKKTVDQRWTELVYDGQWFSPLKRNLDTFIDATQEHVNGEIRLELHGGRATVQGRRSETGLYDFNLATYDEGDSFDQSSARGFIDIFGLSAKTASERDQRLRGGDDLKDVARLANS</sequence>
<feature type="binding site" evidence="10">
    <location>
        <position position="271"/>
    </location>
    <ligand>
        <name>L-citrulline</name>
        <dbReference type="ChEBI" id="CHEBI:57743"/>
    </ligand>
</feature>
<keyword evidence="6 10" id="KW-0436">Ligase</keyword>
<evidence type="ECO:0000256" key="3">
    <source>
        <dbReference type="ARBA" id="ARBA00012286"/>
    </source>
</evidence>
<dbReference type="Proteomes" id="UP000567246">
    <property type="component" value="Unassembled WGS sequence"/>
</dbReference>
<feature type="binding site" evidence="10">
    <location>
        <position position="259"/>
    </location>
    <ligand>
        <name>L-citrulline</name>
        <dbReference type="ChEBI" id="CHEBI:57743"/>
    </ligand>
</feature>
<proteinExistence type="inferred from homology"/>
<comment type="subunit">
    <text evidence="2 10">Homotetramer.</text>
</comment>
<dbReference type="InterPro" id="IPR048268">
    <property type="entry name" value="Arginosuc_syn_C"/>
</dbReference>
<evidence type="ECO:0000256" key="5">
    <source>
        <dbReference type="ARBA" id="ARBA00022571"/>
    </source>
</evidence>
<dbReference type="InterPro" id="IPR001518">
    <property type="entry name" value="Arginosuc_synth"/>
</dbReference>
<feature type="domain" description="Arginosuccinate synthase C-terminal" evidence="12">
    <location>
        <begin position="174"/>
        <end position="390"/>
    </location>
</feature>
<evidence type="ECO:0000256" key="2">
    <source>
        <dbReference type="ARBA" id="ARBA00011881"/>
    </source>
</evidence>
<dbReference type="Gene3D" id="3.40.50.620">
    <property type="entry name" value="HUPs"/>
    <property type="match status" value="1"/>
</dbReference>
<feature type="binding site" evidence="10">
    <location>
        <position position="175"/>
    </location>
    <ligand>
        <name>L-citrulline</name>
        <dbReference type="ChEBI" id="CHEBI:57743"/>
    </ligand>
</feature>
<accession>A0A4Y8ZIW2</accession>
<feature type="binding site" evidence="10">
    <location>
        <position position="119"/>
    </location>
    <ligand>
        <name>L-aspartate</name>
        <dbReference type="ChEBI" id="CHEBI:29991"/>
    </ligand>
</feature>
<feature type="binding site" evidence="10">
    <location>
        <begin position="8"/>
        <end position="16"/>
    </location>
    <ligand>
        <name>ATP</name>
        <dbReference type="ChEBI" id="CHEBI:30616"/>
    </ligand>
</feature>
<evidence type="ECO:0000256" key="1">
    <source>
        <dbReference type="ARBA" id="ARBA00004967"/>
    </source>
</evidence>
<organism evidence="13 14">
    <name type="scientific">Micrococcus endophyticus</name>
    <dbReference type="NCBI Taxonomy" id="455343"/>
    <lineage>
        <taxon>Bacteria</taxon>
        <taxon>Bacillati</taxon>
        <taxon>Actinomycetota</taxon>
        <taxon>Actinomycetes</taxon>
        <taxon>Micrococcales</taxon>
        <taxon>Micrococcaceae</taxon>
        <taxon>Micrococcus</taxon>
    </lineage>
</organism>
<feature type="binding site" evidence="10">
    <location>
        <position position="123"/>
    </location>
    <ligand>
        <name>L-citrulline</name>
        <dbReference type="ChEBI" id="CHEBI:57743"/>
    </ligand>
</feature>
<dbReference type="Pfam" id="PF00764">
    <property type="entry name" value="Arginosuc_synth"/>
    <property type="match status" value="1"/>
</dbReference>
<dbReference type="InterPro" id="IPR014729">
    <property type="entry name" value="Rossmann-like_a/b/a_fold"/>
</dbReference>
<dbReference type="GO" id="GO:0005737">
    <property type="term" value="C:cytoplasm"/>
    <property type="evidence" value="ECO:0007669"/>
    <property type="project" value="UniProtKB-SubCell"/>
</dbReference>
<evidence type="ECO:0000256" key="4">
    <source>
        <dbReference type="ARBA" id="ARBA00022490"/>
    </source>
</evidence>
<dbReference type="Gene3D" id="1.20.5.470">
    <property type="entry name" value="Single helix bin"/>
    <property type="match status" value="1"/>
</dbReference>
<dbReference type="FunFam" id="3.40.50.620:FF:000038">
    <property type="entry name" value="Argininosuccinate synthase"/>
    <property type="match status" value="1"/>
</dbReference>
<reference evidence="13 14" key="1">
    <citation type="submission" date="2020-08" db="EMBL/GenBank/DDBJ databases">
        <title>Sequencing the genomes of 1000 actinobacteria strains.</title>
        <authorList>
            <person name="Klenk H.-P."/>
        </authorList>
    </citation>
    <scope>NUCLEOTIDE SEQUENCE [LARGE SCALE GENOMIC DNA]</scope>
    <source>
        <strain evidence="13 14">DSM 17945</strain>
    </source>
</reference>
<evidence type="ECO:0000256" key="9">
    <source>
        <dbReference type="ARBA" id="ARBA00022840"/>
    </source>
</evidence>
<dbReference type="Pfam" id="PF20979">
    <property type="entry name" value="Arginosuc_syn_C"/>
    <property type="match status" value="1"/>
</dbReference>
<dbReference type="InterPro" id="IPR024074">
    <property type="entry name" value="AS_cat/multimer_dom_body"/>
</dbReference>
<feature type="binding site" evidence="10">
    <location>
        <position position="123"/>
    </location>
    <ligand>
        <name>L-aspartate</name>
        <dbReference type="ChEBI" id="CHEBI:29991"/>
    </ligand>
</feature>
<gene>
    <name evidence="10" type="primary">argG</name>
    <name evidence="13" type="ORF">HDA33_000431</name>
</gene>
<dbReference type="InterPro" id="IPR018223">
    <property type="entry name" value="Arginosuc_synth_CS"/>
</dbReference>
<feature type="binding site" evidence="10">
    <location>
        <position position="117"/>
    </location>
    <ligand>
        <name>ATP</name>
        <dbReference type="ChEBI" id="CHEBI:30616"/>
    </ligand>
</feature>
<dbReference type="PANTHER" id="PTHR11587:SF2">
    <property type="entry name" value="ARGININOSUCCINATE SYNTHASE"/>
    <property type="match status" value="1"/>
</dbReference>
<evidence type="ECO:0000313" key="13">
    <source>
        <dbReference type="EMBL" id="MBB5847867.1"/>
    </source>
</evidence>
<comment type="similarity">
    <text evidence="10">Belongs to the argininosuccinate synthase family. Type 1 subfamily.</text>
</comment>
<dbReference type="EC" id="6.3.4.5" evidence="3 10"/>
<dbReference type="CDD" id="cd01999">
    <property type="entry name" value="ASS"/>
    <property type="match status" value="1"/>
</dbReference>
<comment type="caution">
    <text evidence="13">The sequence shown here is derived from an EMBL/GenBank/DDBJ whole genome shotgun (WGS) entry which is preliminary data.</text>
</comment>
<evidence type="ECO:0000256" key="7">
    <source>
        <dbReference type="ARBA" id="ARBA00022605"/>
    </source>
</evidence>
<keyword evidence="4 10" id="KW-0963">Cytoplasm</keyword>
<dbReference type="GO" id="GO:0004055">
    <property type="term" value="F:argininosuccinate synthase activity"/>
    <property type="evidence" value="ECO:0007669"/>
    <property type="project" value="UniProtKB-UniRule"/>
</dbReference>
<dbReference type="PANTHER" id="PTHR11587">
    <property type="entry name" value="ARGININOSUCCINATE SYNTHASE"/>
    <property type="match status" value="1"/>
</dbReference>
<feature type="binding site" evidence="10">
    <location>
        <position position="87"/>
    </location>
    <ligand>
        <name>L-citrulline</name>
        <dbReference type="ChEBI" id="CHEBI:57743"/>
    </ligand>
</feature>
<dbReference type="Gene3D" id="3.90.1260.10">
    <property type="entry name" value="Argininosuccinate synthetase, chain A, domain 2"/>
    <property type="match status" value="1"/>
</dbReference>
<dbReference type="GO" id="GO:0005524">
    <property type="term" value="F:ATP binding"/>
    <property type="evidence" value="ECO:0007669"/>
    <property type="project" value="UniProtKB-UniRule"/>
</dbReference>
<dbReference type="GO" id="GO:0000050">
    <property type="term" value="P:urea cycle"/>
    <property type="evidence" value="ECO:0007669"/>
    <property type="project" value="TreeGrafter"/>
</dbReference>
<keyword evidence="5 10" id="KW-0055">Arginine biosynthesis</keyword>
<keyword evidence="7 10" id="KW-0028">Amino-acid biosynthesis</keyword>
<dbReference type="NCBIfam" id="TIGR00032">
    <property type="entry name" value="argG"/>
    <property type="match status" value="1"/>
</dbReference>
<comment type="pathway">
    <text evidence="1 10">Amino-acid biosynthesis; L-arginine biosynthesis; L-arginine from L-ornithine and carbamoyl phosphate: step 2/3.</text>
</comment>
<dbReference type="FunFam" id="3.90.1260.10:FF:000007">
    <property type="entry name" value="Argininosuccinate synthase"/>
    <property type="match status" value="1"/>
</dbReference>
<dbReference type="AlphaFoldDB" id="A0A4Y8ZIW2"/>
<evidence type="ECO:0000259" key="12">
    <source>
        <dbReference type="Pfam" id="PF20979"/>
    </source>
</evidence>
<evidence type="ECO:0000256" key="10">
    <source>
        <dbReference type="HAMAP-Rule" id="MF_00005"/>
    </source>
</evidence>